<gene>
    <name evidence="2" type="ORF">T459_29118</name>
</gene>
<dbReference type="InterPro" id="IPR032675">
    <property type="entry name" value="LRR_dom_sf"/>
</dbReference>
<dbReference type="PROSITE" id="PS50181">
    <property type="entry name" value="FBOX"/>
    <property type="match status" value="1"/>
</dbReference>
<feature type="non-terminal residue" evidence="2">
    <location>
        <position position="1"/>
    </location>
</feature>
<protein>
    <recommendedName>
        <fullName evidence="1">F-box domain-containing protein</fullName>
    </recommendedName>
</protein>
<name>A0A2G2Y4K3_CAPAN</name>
<dbReference type="InterPro" id="IPR001810">
    <property type="entry name" value="F-box_dom"/>
</dbReference>
<dbReference type="Pfam" id="PF24758">
    <property type="entry name" value="LRR_At5g56370"/>
    <property type="match status" value="1"/>
</dbReference>
<dbReference type="STRING" id="4072.A0A2G2Y4K3"/>
<dbReference type="PANTHER" id="PTHR31639">
    <property type="entry name" value="F-BOX PROTEIN-LIKE"/>
    <property type="match status" value="1"/>
</dbReference>
<dbReference type="InterPro" id="IPR055411">
    <property type="entry name" value="LRR_FXL15/At3g58940/PEG3-like"/>
</dbReference>
<dbReference type="PANTHER" id="PTHR31639:SF84">
    <property type="entry name" value="F-BOX DOMAIN-CONTAINING PROTEIN"/>
    <property type="match status" value="1"/>
</dbReference>
<dbReference type="InterPro" id="IPR036047">
    <property type="entry name" value="F-box-like_dom_sf"/>
</dbReference>
<comment type="caution">
    <text evidence="2">The sequence shown here is derived from an EMBL/GenBank/DDBJ whole genome shotgun (WGS) entry which is preliminary data.</text>
</comment>
<accession>A0A2G2Y4K3</accession>
<evidence type="ECO:0000259" key="1">
    <source>
        <dbReference type="PROSITE" id="PS50181"/>
    </source>
</evidence>
<evidence type="ECO:0000313" key="3">
    <source>
        <dbReference type="Proteomes" id="UP000222542"/>
    </source>
</evidence>
<dbReference type="SUPFAM" id="SSF81383">
    <property type="entry name" value="F-box domain"/>
    <property type="match status" value="1"/>
</dbReference>
<dbReference type="EMBL" id="AYRZ02000012">
    <property type="protein sequence ID" value="PHT64693.1"/>
    <property type="molecule type" value="Genomic_DNA"/>
</dbReference>
<keyword evidence="3" id="KW-1185">Reference proteome</keyword>
<dbReference type="SUPFAM" id="SSF52047">
    <property type="entry name" value="RNI-like"/>
    <property type="match status" value="1"/>
</dbReference>
<organism evidence="2 3">
    <name type="scientific">Capsicum annuum</name>
    <name type="common">Capsicum pepper</name>
    <dbReference type="NCBI Taxonomy" id="4072"/>
    <lineage>
        <taxon>Eukaryota</taxon>
        <taxon>Viridiplantae</taxon>
        <taxon>Streptophyta</taxon>
        <taxon>Embryophyta</taxon>
        <taxon>Tracheophyta</taxon>
        <taxon>Spermatophyta</taxon>
        <taxon>Magnoliopsida</taxon>
        <taxon>eudicotyledons</taxon>
        <taxon>Gunneridae</taxon>
        <taxon>Pentapetalae</taxon>
        <taxon>asterids</taxon>
        <taxon>lamiids</taxon>
        <taxon>Solanales</taxon>
        <taxon>Solanaceae</taxon>
        <taxon>Solanoideae</taxon>
        <taxon>Capsiceae</taxon>
        <taxon>Capsicum</taxon>
    </lineage>
</organism>
<dbReference type="Gene3D" id="3.80.10.10">
    <property type="entry name" value="Ribonuclease Inhibitor"/>
    <property type="match status" value="1"/>
</dbReference>
<dbReference type="Gramene" id="PHT64693">
    <property type="protein sequence ID" value="PHT64693"/>
    <property type="gene ID" value="T459_29118"/>
</dbReference>
<dbReference type="Pfam" id="PF00646">
    <property type="entry name" value="F-box"/>
    <property type="match status" value="1"/>
</dbReference>
<dbReference type="AlphaFoldDB" id="A0A2G2Y4K3"/>
<dbReference type="Proteomes" id="UP000222542">
    <property type="component" value="Unassembled WGS sequence"/>
</dbReference>
<evidence type="ECO:0000313" key="2">
    <source>
        <dbReference type="EMBL" id="PHT64693.1"/>
    </source>
</evidence>
<reference evidence="2 3" key="1">
    <citation type="journal article" date="2014" name="Nat. Genet.">
        <title>Genome sequence of the hot pepper provides insights into the evolution of pungency in Capsicum species.</title>
        <authorList>
            <person name="Kim S."/>
            <person name="Park M."/>
            <person name="Yeom S.I."/>
            <person name="Kim Y.M."/>
            <person name="Lee J.M."/>
            <person name="Lee H.A."/>
            <person name="Seo E."/>
            <person name="Choi J."/>
            <person name="Cheong K."/>
            <person name="Kim K.T."/>
            <person name="Jung K."/>
            <person name="Lee G.W."/>
            <person name="Oh S.K."/>
            <person name="Bae C."/>
            <person name="Kim S.B."/>
            <person name="Lee H.Y."/>
            <person name="Kim S.Y."/>
            <person name="Kim M.S."/>
            <person name="Kang B.C."/>
            <person name="Jo Y.D."/>
            <person name="Yang H.B."/>
            <person name="Jeong H.J."/>
            <person name="Kang W.H."/>
            <person name="Kwon J.K."/>
            <person name="Shin C."/>
            <person name="Lim J.Y."/>
            <person name="Park J.H."/>
            <person name="Huh J.H."/>
            <person name="Kim J.S."/>
            <person name="Kim B.D."/>
            <person name="Cohen O."/>
            <person name="Paran I."/>
            <person name="Suh M.C."/>
            <person name="Lee S.B."/>
            <person name="Kim Y.K."/>
            <person name="Shin Y."/>
            <person name="Noh S.J."/>
            <person name="Park J."/>
            <person name="Seo Y.S."/>
            <person name="Kwon S.Y."/>
            <person name="Kim H.A."/>
            <person name="Park J.M."/>
            <person name="Kim H.J."/>
            <person name="Choi S.B."/>
            <person name="Bosland P.W."/>
            <person name="Reeves G."/>
            <person name="Jo S.H."/>
            <person name="Lee B.W."/>
            <person name="Cho H.T."/>
            <person name="Choi H.S."/>
            <person name="Lee M.S."/>
            <person name="Yu Y."/>
            <person name="Do Choi Y."/>
            <person name="Park B.S."/>
            <person name="van Deynze A."/>
            <person name="Ashrafi H."/>
            <person name="Hill T."/>
            <person name="Kim W.T."/>
            <person name="Pai H.S."/>
            <person name="Ahn H.K."/>
            <person name="Yeam I."/>
            <person name="Giovannoni J.J."/>
            <person name="Rose J.K."/>
            <person name="Sorensen I."/>
            <person name="Lee S.J."/>
            <person name="Kim R.W."/>
            <person name="Choi I.Y."/>
            <person name="Choi B.S."/>
            <person name="Lim J.S."/>
            <person name="Lee Y.H."/>
            <person name="Choi D."/>
        </authorList>
    </citation>
    <scope>NUCLEOTIDE SEQUENCE [LARGE SCALE GENOMIC DNA]</scope>
    <source>
        <strain evidence="3">cv. CM334</strain>
    </source>
</reference>
<dbReference type="OMA" id="FCVIKAP"/>
<reference evidence="2 3" key="2">
    <citation type="journal article" date="2017" name="Genome Biol.">
        <title>New reference genome sequences of hot pepper reveal the massive evolution of plant disease-resistance genes by retroduplication.</title>
        <authorList>
            <person name="Kim S."/>
            <person name="Park J."/>
            <person name="Yeom S.I."/>
            <person name="Kim Y.M."/>
            <person name="Seo E."/>
            <person name="Kim K.T."/>
            <person name="Kim M.S."/>
            <person name="Lee J.M."/>
            <person name="Cheong K."/>
            <person name="Shin H.S."/>
            <person name="Kim S.B."/>
            <person name="Han K."/>
            <person name="Lee J."/>
            <person name="Park M."/>
            <person name="Lee H.A."/>
            <person name="Lee H.Y."/>
            <person name="Lee Y."/>
            <person name="Oh S."/>
            <person name="Lee J.H."/>
            <person name="Choi E."/>
            <person name="Choi E."/>
            <person name="Lee S.E."/>
            <person name="Jeon J."/>
            <person name="Kim H."/>
            <person name="Choi G."/>
            <person name="Song H."/>
            <person name="Lee J."/>
            <person name="Lee S.C."/>
            <person name="Kwon J.K."/>
            <person name="Lee H.Y."/>
            <person name="Koo N."/>
            <person name="Hong Y."/>
            <person name="Kim R.W."/>
            <person name="Kang W.H."/>
            <person name="Huh J.H."/>
            <person name="Kang B.C."/>
            <person name="Yang T.J."/>
            <person name="Lee Y.H."/>
            <person name="Bennetzen J.L."/>
            <person name="Choi D."/>
        </authorList>
    </citation>
    <scope>NUCLEOTIDE SEQUENCE [LARGE SCALE GENOMIC DNA]</scope>
    <source>
        <strain evidence="3">cv. CM334</strain>
    </source>
</reference>
<sequence>QGGKRVAVKGESKDRISGLPRNVIDRILELLQVHDAARTSILSRMWRYNWASLPNLVLNHHFNRSFKKESHYNFKEVVDDILLLHIGDIVKFVLDTRGARMPSHAVIDKWMLYVTRNGVKDLTLRISDNDTYTLPSSVFNCSTLTKLKLFKCVFKPPNPFLGFLNLTTLHLKGTTFVPATLYCVIKAPLLVNLSLDLCRGTQYLNIVSPGLKRLYVADSHSYLVLDCFMNCTNLRLLGLKFNGVIDNPTNDKISTLAKLLVSSTALEVLSLDSFFVELLSVDVVLNGIPFTLNCLWRLLLDIDFSKMGLISRTLQLIKNSPNLSELGICVHATSDNAEAILKYLDTPSYLERPLDKLEYVVINDFKNSEVELLFVKLLLSLTPSLLRMCIAQQTDIDIDVALELMRFPRVSPRAELFYSQRTFFDFGCVDL</sequence>
<feature type="domain" description="F-box" evidence="1">
    <location>
        <begin position="13"/>
        <end position="69"/>
    </location>
</feature>
<proteinExistence type="predicted"/>